<organism evidence="8 9">
    <name type="scientific">Hymenobacter properus</name>
    <dbReference type="NCBI Taxonomy" id="2791026"/>
    <lineage>
        <taxon>Bacteria</taxon>
        <taxon>Pseudomonadati</taxon>
        <taxon>Bacteroidota</taxon>
        <taxon>Cytophagia</taxon>
        <taxon>Cytophagales</taxon>
        <taxon>Hymenobacteraceae</taxon>
        <taxon>Hymenobacter</taxon>
    </lineage>
</organism>
<feature type="transmembrane region" description="Helical" evidence="6">
    <location>
        <begin position="133"/>
        <end position="152"/>
    </location>
</feature>
<accession>A0A931FMT2</accession>
<evidence type="ECO:0000256" key="3">
    <source>
        <dbReference type="ARBA" id="ARBA00022989"/>
    </source>
</evidence>
<evidence type="ECO:0000259" key="7">
    <source>
        <dbReference type="Pfam" id="PF05154"/>
    </source>
</evidence>
<protein>
    <submittedName>
        <fullName evidence="8">TM2 domain-containing protein</fullName>
    </submittedName>
</protein>
<evidence type="ECO:0000256" key="1">
    <source>
        <dbReference type="ARBA" id="ARBA00004141"/>
    </source>
</evidence>
<keyword evidence="3 6" id="KW-1133">Transmembrane helix</keyword>
<dbReference type="Pfam" id="PF05154">
    <property type="entry name" value="TM2"/>
    <property type="match status" value="1"/>
</dbReference>
<comment type="caution">
    <text evidence="8">The sequence shown here is derived from an EMBL/GenBank/DDBJ whole genome shotgun (WGS) entry which is preliminary data.</text>
</comment>
<dbReference type="AlphaFoldDB" id="A0A931FMT2"/>
<comment type="subcellular location">
    <subcellularLocation>
        <location evidence="1">Membrane</location>
        <topology evidence="1">Multi-pass membrane protein</topology>
    </subcellularLocation>
</comment>
<evidence type="ECO:0000256" key="4">
    <source>
        <dbReference type="ARBA" id="ARBA00023136"/>
    </source>
</evidence>
<evidence type="ECO:0000313" key="9">
    <source>
        <dbReference type="Proteomes" id="UP000645610"/>
    </source>
</evidence>
<evidence type="ECO:0000313" key="8">
    <source>
        <dbReference type="EMBL" id="MBF9141974.1"/>
    </source>
</evidence>
<name>A0A931FMT2_9BACT</name>
<feature type="region of interest" description="Disordered" evidence="5">
    <location>
        <begin position="94"/>
        <end position="128"/>
    </location>
</feature>
<dbReference type="RefSeq" id="WP_196286302.1">
    <property type="nucleotide sequence ID" value="NZ_JADQDP010000002.1"/>
</dbReference>
<keyword evidence="4 6" id="KW-0472">Membrane</keyword>
<dbReference type="EMBL" id="JADQDP010000002">
    <property type="protein sequence ID" value="MBF9141974.1"/>
    <property type="molecule type" value="Genomic_DNA"/>
</dbReference>
<dbReference type="Proteomes" id="UP000645610">
    <property type="component" value="Unassembled WGS sequence"/>
</dbReference>
<evidence type="ECO:0000256" key="2">
    <source>
        <dbReference type="ARBA" id="ARBA00022692"/>
    </source>
</evidence>
<gene>
    <name evidence="8" type="ORF">I2I01_10040</name>
</gene>
<keyword evidence="2 6" id="KW-0812">Transmembrane</keyword>
<proteinExistence type="predicted"/>
<evidence type="ECO:0000256" key="6">
    <source>
        <dbReference type="SAM" id="Phobius"/>
    </source>
</evidence>
<feature type="transmembrane region" description="Helical" evidence="6">
    <location>
        <begin position="186"/>
        <end position="204"/>
    </location>
</feature>
<dbReference type="GO" id="GO:0016020">
    <property type="term" value="C:membrane"/>
    <property type="evidence" value="ECO:0007669"/>
    <property type="project" value="UniProtKB-SubCell"/>
</dbReference>
<feature type="transmembrane region" description="Helical" evidence="6">
    <location>
        <begin position="159"/>
        <end position="180"/>
    </location>
</feature>
<sequence length="225" mass="24218">MRPRYRVLPIVALLALVVALLPGCQRASYSFQPVPAAPAAPVALPGADVAPELTALSRPPEAAGKDLFRLKRILWHRKPVVAAAQRRVGVVRAARPATARGQRRPTAQTHYQPAKHLQKNAAQPGPGRHRSKAVALLLAVFLGPFGAHRFYLGYYAQGAAYLGLTAAAAFFFLLSLISLLAATASVSGFFTVTLLLTIAIEIWLGSDIVRIIANDLLPKDGDYER</sequence>
<evidence type="ECO:0000256" key="5">
    <source>
        <dbReference type="SAM" id="MobiDB-lite"/>
    </source>
</evidence>
<keyword evidence="9" id="KW-1185">Reference proteome</keyword>
<dbReference type="InterPro" id="IPR007829">
    <property type="entry name" value="TM2"/>
</dbReference>
<reference evidence="8 9" key="1">
    <citation type="submission" date="2020-11" db="EMBL/GenBank/DDBJ databases">
        <authorList>
            <person name="Kim M.K."/>
        </authorList>
    </citation>
    <scope>NUCLEOTIDE SEQUENCE [LARGE SCALE GENOMIC DNA]</scope>
    <source>
        <strain evidence="8 9">BT439</strain>
    </source>
</reference>
<feature type="domain" description="TM2" evidence="7">
    <location>
        <begin position="130"/>
        <end position="179"/>
    </location>
</feature>